<evidence type="ECO:0000313" key="5">
    <source>
        <dbReference type="Proteomes" id="UP000026961"/>
    </source>
</evidence>
<feature type="compositionally biased region" description="Polar residues" evidence="1">
    <location>
        <begin position="137"/>
        <end position="147"/>
    </location>
</feature>
<reference evidence="4" key="2">
    <citation type="submission" date="2018-05" db="EMBL/GenBank/DDBJ databases">
        <title>OgluRS3 (Oryza glumaepatula Reference Sequence Version 3).</title>
        <authorList>
            <person name="Zhang J."/>
            <person name="Kudrna D."/>
            <person name="Lee S."/>
            <person name="Talag J."/>
            <person name="Welchert J."/>
            <person name="Wing R.A."/>
        </authorList>
    </citation>
    <scope>NUCLEOTIDE SEQUENCE [LARGE SCALE GENOMIC DNA]</scope>
</reference>
<dbReference type="Pfam" id="PF13087">
    <property type="entry name" value="AAA_12"/>
    <property type="match status" value="1"/>
</dbReference>
<dbReference type="Gene3D" id="3.90.70.10">
    <property type="entry name" value="Cysteine proteinases"/>
    <property type="match status" value="1"/>
</dbReference>
<dbReference type="Proteomes" id="UP000026961">
    <property type="component" value="Chromosome 11"/>
</dbReference>
<dbReference type="SUPFAM" id="SSF52540">
    <property type="entry name" value="P-loop containing nucleoside triphosphate hydrolases"/>
    <property type="match status" value="1"/>
</dbReference>
<sequence>MGPKRRRKGKKKVGAAAAGEEDAGTSSHAVAGEASSGAGGGADGGSPAPRAASPPTTAAGGQGGGGPVSGGGGSAPGGAATAQRQGAPPASVQGAPRAPATAATVPQGSPRRTVPPAQSAPSGAAAMAQSAPGGSATGQTATVQSSPRAARAATTTQALMNEGCLQLDKSVSNNLEEEGPAFGDAQRRKKAIGVDNDDSSRDDADGGRDPNKSLLSEIVLSWTIQDILLDDEAHKSKAKTDCQISNKHIELIQGPPGSGKTEITIALLQVLHHMNLKVLLSAPKTNIVKFLMNLDKCLFPLEDALVLDNLDSTELAKEFQRHCLCHRSQDFLLGITLFKKWLREMFVLLNLDPYCTEKCDHEPTRIRCSTNSLLVFTLSSFKEKFTKLLMRKEWLTNLKERFSEIYLSADIANDITNLLSLLKDFEDLLCHDKRVQWTFGLSSVPCKLGGNSAARKLNDLRLQCVDFIQRFRSSLKLPKFEERKSLEDFCIKHAKVIISTTQSTFRLHEAAMEPINLFIVDDAAKINECDLIIPLRLPVTHILMLGDDFNLQPSKHMLTEQYAIHPSIWQFPNEKFYEGRITNGATVVSPEYNKQFKGLKFPNYCFIDVTGTDGPSCKNTIELATIQYMLEIISQGLEDTEVIDVGVLCLCGSNVGGIKSSLGKKYATHNKINVHIESADSFEGETYHLVILSMLFKDENTILQIEKINAALTRARHCLWMFGEVDSVSDRGGIFAELVHDVCTEFTWSGRPKRTKYILAPLRDQGNSDTCTMHSCLGAMESMYKHQYACLEPPQDFSWILSTDNLKEEYENVVAKEIGSEEIEKKGKHRLATVLEILKEPGVLGSRKVVSNFKIKSHSQLPIKEDQEIKTVFDTVKDGKILVGHFHMSENFFSLRPGDIYHYDRQKPYLNPVSSLQASHAVMIIGSGVTMTKVKKRLQCAIHLSLQNSAGRLFGENGCGYVGLESIRGLYQLDI</sequence>
<dbReference type="Gene3D" id="3.40.50.300">
    <property type="entry name" value="P-loop containing nucleotide triphosphate hydrolases"/>
    <property type="match status" value="3"/>
</dbReference>
<dbReference type="SUPFAM" id="SSF54001">
    <property type="entry name" value="Cysteine proteinases"/>
    <property type="match status" value="1"/>
</dbReference>
<dbReference type="eggNOG" id="KOG1801">
    <property type="taxonomic scope" value="Eukaryota"/>
</dbReference>
<evidence type="ECO:0000256" key="1">
    <source>
        <dbReference type="SAM" id="MobiDB-lite"/>
    </source>
</evidence>
<dbReference type="InterPro" id="IPR027417">
    <property type="entry name" value="P-loop_NTPase"/>
</dbReference>
<feature type="compositionally biased region" description="Low complexity" evidence="1">
    <location>
        <begin position="45"/>
        <end position="59"/>
    </location>
</feature>
<evidence type="ECO:0000313" key="4">
    <source>
        <dbReference type="EnsemblPlants" id="OGLUM11G20710.1"/>
    </source>
</evidence>
<dbReference type="Gramene" id="OGLUM11G20710.1">
    <property type="protein sequence ID" value="OGLUM11G20710.1"/>
    <property type="gene ID" value="OGLUM11G20710"/>
</dbReference>
<reference evidence="4" key="1">
    <citation type="submission" date="2015-04" db="UniProtKB">
        <authorList>
            <consortium name="EnsemblPlants"/>
        </authorList>
    </citation>
    <scope>IDENTIFICATION</scope>
</reference>
<proteinExistence type="predicted"/>
<feature type="region of interest" description="Disordered" evidence="1">
    <location>
        <begin position="175"/>
        <end position="210"/>
    </location>
</feature>
<evidence type="ECO:0000259" key="3">
    <source>
        <dbReference type="Pfam" id="PF13087"/>
    </source>
</evidence>
<feature type="domain" description="DNA2/NAM7 helicase-like C-terminal" evidence="3">
    <location>
        <begin position="554"/>
        <end position="724"/>
    </location>
</feature>
<accession>A0A0E0BLQ2</accession>
<feature type="compositionally biased region" description="Basic and acidic residues" evidence="1">
    <location>
        <begin position="198"/>
        <end position="210"/>
    </location>
</feature>
<dbReference type="HOGENOM" id="CLU_009752_0_0_1"/>
<feature type="domain" description="DNA2/NAM7 helicase helicase" evidence="2">
    <location>
        <begin position="474"/>
        <end position="553"/>
    </location>
</feature>
<keyword evidence="5" id="KW-1185">Reference proteome</keyword>
<dbReference type="InterPro" id="IPR041677">
    <property type="entry name" value="DNA2/NAM7_AAA_11"/>
</dbReference>
<feature type="compositionally biased region" description="Basic residues" evidence="1">
    <location>
        <begin position="1"/>
        <end position="13"/>
    </location>
</feature>
<feature type="region of interest" description="Disordered" evidence="1">
    <location>
        <begin position="1"/>
        <end position="154"/>
    </location>
</feature>
<evidence type="ECO:0000259" key="2">
    <source>
        <dbReference type="Pfam" id="PF13086"/>
    </source>
</evidence>
<dbReference type="InterPro" id="IPR045055">
    <property type="entry name" value="DNA2/NAM7-like"/>
</dbReference>
<dbReference type="PANTHER" id="PTHR10887">
    <property type="entry name" value="DNA2/NAM7 HELICASE FAMILY"/>
    <property type="match status" value="1"/>
</dbReference>
<protein>
    <submittedName>
        <fullName evidence="4">Uncharacterized protein</fullName>
    </submittedName>
</protein>
<dbReference type="AlphaFoldDB" id="A0A0E0BLQ2"/>
<dbReference type="InterPro" id="IPR041679">
    <property type="entry name" value="DNA2/NAM7-like_C"/>
</dbReference>
<feature type="compositionally biased region" description="Low complexity" evidence="1">
    <location>
        <begin position="95"/>
        <end position="104"/>
    </location>
</feature>
<feature type="compositionally biased region" description="Gly residues" evidence="1">
    <location>
        <begin position="60"/>
        <end position="76"/>
    </location>
</feature>
<dbReference type="GO" id="GO:0004386">
    <property type="term" value="F:helicase activity"/>
    <property type="evidence" value="ECO:0007669"/>
    <property type="project" value="InterPro"/>
</dbReference>
<name>A0A0E0BLQ2_9ORYZ</name>
<dbReference type="Pfam" id="PF13086">
    <property type="entry name" value="AAA_11"/>
    <property type="match status" value="1"/>
</dbReference>
<dbReference type="InterPro" id="IPR038765">
    <property type="entry name" value="Papain-like_cys_pep_sf"/>
</dbReference>
<dbReference type="EnsemblPlants" id="OGLUM11G20710.1">
    <property type="protein sequence ID" value="OGLUM11G20710.1"/>
    <property type="gene ID" value="OGLUM11G20710"/>
</dbReference>
<dbReference type="PANTHER" id="PTHR10887:SF522">
    <property type="entry name" value="P-LOOP CONTAINING NUCLEOSIDE TRIPHOSPHATE HYDROLASES SUPERFAMILY PROTEIN"/>
    <property type="match status" value="1"/>
</dbReference>
<dbReference type="STRING" id="40148.A0A0E0BLQ2"/>
<organism evidence="4">
    <name type="scientific">Oryza glumipatula</name>
    <dbReference type="NCBI Taxonomy" id="40148"/>
    <lineage>
        <taxon>Eukaryota</taxon>
        <taxon>Viridiplantae</taxon>
        <taxon>Streptophyta</taxon>
        <taxon>Embryophyta</taxon>
        <taxon>Tracheophyta</taxon>
        <taxon>Spermatophyta</taxon>
        <taxon>Magnoliopsida</taxon>
        <taxon>Liliopsida</taxon>
        <taxon>Poales</taxon>
        <taxon>Poaceae</taxon>
        <taxon>BOP clade</taxon>
        <taxon>Oryzoideae</taxon>
        <taxon>Oryzeae</taxon>
        <taxon>Oryzinae</taxon>
        <taxon>Oryza</taxon>
    </lineage>
</organism>
<feature type="compositionally biased region" description="Low complexity" evidence="1">
    <location>
        <begin position="115"/>
        <end position="134"/>
    </location>
</feature>